<protein>
    <recommendedName>
        <fullName evidence="2">RBD domain-containing protein</fullName>
    </recommendedName>
</protein>
<sequence>MSVTVLCPNGRRVTVKMTPNTSLLQILEEACKKEKFNPDEYNLKHLKRVLDCGLSVRYAGLPNRCQLEMVAAATPRTPALVTIHIVTASGLRLVHDFSSTATLWEILSHHESHKSSEEILLPAPESGQEAVLVYTMTRVSGPQLHTTTLRTLGLAKGKCMLRHSIQSVNTQGQAHVSSVIPKKPKEEESEEIECEKTKERETTSIRPENKPCKGGPASLNTIRQLKKDQEQRESQQKREDEPMETTEPDTPNENLKVTCSGTESAVCGGGNTAVKLPVGNTAETPTTTTTTSDPPPDSSTNHNVIKLGEHNAIIFSMDEAPPTHFTEEDDTFFQLSVGEIKRLYMEQKRTIHALEQAPLLTKNLRELEENKRVLHALNQYPVTHIRIIFPDQHVIQVAFKPIHTVADVKAAIIPFLANTTQEFQLDLRHPHRTLDEKETLVSAGCVPNARLYYTTTATQSGPSYLNADALANRSSFAGACTNLTQRKHSRRKIRDLTGDEEMKEEAGSSVGHISQSSLPTEARSYPSASAHSSGAVPKVPKWFKVGK</sequence>
<dbReference type="GO" id="GO:0042593">
    <property type="term" value="P:glucose homeostasis"/>
    <property type="evidence" value="ECO:0007669"/>
    <property type="project" value="TreeGrafter"/>
</dbReference>
<evidence type="ECO:0000259" key="2">
    <source>
        <dbReference type="PROSITE" id="PS50898"/>
    </source>
</evidence>
<dbReference type="GO" id="GO:0005737">
    <property type="term" value="C:cytoplasm"/>
    <property type="evidence" value="ECO:0007669"/>
    <property type="project" value="TreeGrafter"/>
</dbReference>
<reference evidence="3" key="1">
    <citation type="submission" date="2023-10" db="EMBL/GenBank/DDBJ databases">
        <title>Genome assemblies of two species of porcelain crab, Petrolisthes cinctipes and Petrolisthes manimaculis (Anomura: Porcellanidae).</title>
        <authorList>
            <person name="Angst P."/>
        </authorList>
    </citation>
    <scope>NUCLEOTIDE SEQUENCE</scope>
    <source>
        <strain evidence="3">PB745_01</strain>
        <tissue evidence="3">Gill</tissue>
    </source>
</reference>
<dbReference type="CDD" id="cd16105">
    <property type="entry name" value="Ubl_ASPSCR1_like"/>
    <property type="match status" value="1"/>
</dbReference>
<evidence type="ECO:0000313" key="4">
    <source>
        <dbReference type="Proteomes" id="UP001286313"/>
    </source>
</evidence>
<dbReference type="InterPro" id="IPR059238">
    <property type="entry name" value="UBX1_UBXN9"/>
</dbReference>
<evidence type="ECO:0000256" key="1">
    <source>
        <dbReference type="SAM" id="MobiDB-lite"/>
    </source>
</evidence>
<dbReference type="GO" id="GO:0007165">
    <property type="term" value="P:signal transduction"/>
    <property type="evidence" value="ECO:0007669"/>
    <property type="project" value="InterPro"/>
</dbReference>
<dbReference type="AlphaFoldDB" id="A0AAE1BVF5"/>
<dbReference type="SUPFAM" id="SSF54236">
    <property type="entry name" value="Ubiquitin-like"/>
    <property type="match status" value="2"/>
</dbReference>
<feature type="compositionally biased region" description="Basic and acidic residues" evidence="1">
    <location>
        <begin position="225"/>
        <end position="240"/>
    </location>
</feature>
<comment type="caution">
    <text evidence="3">The sequence shown here is derived from an EMBL/GenBank/DDBJ whole genome shotgun (WGS) entry which is preliminary data.</text>
</comment>
<dbReference type="GO" id="GO:0005634">
    <property type="term" value="C:nucleus"/>
    <property type="evidence" value="ECO:0007669"/>
    <property type="project" value="TreeGrafter"/>
</dbReference>
<feature type="domain" description="RBD" evidence="2">
    <location>
        <begin position="1"/>
        <end position="70"/>
    </location>
</feature>
<dbReference type="GO" id="GO:0012506">
    <property type="term" value="C:vesicle membrane"/>
    <property type="evidence" value="ECO:0007669"/>
    <property type="project" value="TreeGrafter"/>
</dbReference>
<dbReference type="InterPro" id="IPR021569">
    <property type="entry name" value="TUG-UBL1"/>
</dbReference>
<dbReference type="InterPro" id="IPR003116">
    <property type="entry name" value="RBD_dom"/>
</dbReference>
<dbReference type="GO" id="GO:0006886">
    <property type="term" value="P:intracellular protein transport"/>
    <property type="evidence" value="ECO:0007669"/>
    <property type="project" value="TreeGrafter"/>
</dbReference>
<dbReference type="PROSITE" id="PS50898">
    <property type="entry name" value="RBD"/>
    <property type="match status" value="1"/>
</dbReference>
<name>A0AAE1BVF5_PETCI</name>
<proteinExistence type="predicted"/>
<dbReference type="PANTHER" id="PTHR46467">
    <property type="entry name" value="TETHER CONTAINING UBX DOMAIN FOR GLUT4"/>
    <property type="match status" value="1"/>
</dbReference>
<dbReference type="Proteomes" id="UP001286313">
    <property type="component" value="Unassembled WGS sequence"/>
</dbReference>
<feature type="compositionally biased region" description="Basic and acidic residues" evidence="1">
    <location>
        <begin position="194"/>
        <end position="211"/>
    </location>
</feature>
<gene>
    <name evidence="3" type="ORF">Pcinc_036556</name>
</gene>
<dbReference type="CDD" id="cd17075">
    <property type="entry name" value="UBX1_UBXN9"/>
    <property type="match status" value="1"/>
</dbReference>
<dbReference type="EMBL" id="JAWQEG010005674">
    <property type="protein sequence ID" value="KAK3857178.1"/>
    <property type="molecule type" value="Genomic_DNA"/>
</dbReference>
<dbReference type="Pfam" id="PF00789">
    <property type="entry name" value="UBX"/>
    <property type="match status" value="1"/>
</dbReference>
<dbReference type="Pfam" id="PF11470">
    <property type="entry name" value="TUG-UBL1"/>
    <property type="match status" value="1"/>
</dbReference>
<dbReference type="InterPro" id="IPR001012">
    <property type="entry name" value="UBX_dom"/>
</dbReference>
<organism evidence="3 4">
    <name type="scientific">Petrolisthes cinctipes</name>
    <name type="common">Flat porcelain crab</name>
    <dbReference type="NCBI Taxonomy" id="88211"/>
    <lineage>
        <taxon>Eukaryota</taxon>
        <taxon>Metazoa</taxon>
        <taxon>Ecdysozoa</taxon>
        <taxon>Arthropoda</taxon>
        <taxon>Crustacea</taxon>
        <taxon>Multicrustacea</taxon>
        <taxon>Malacostraca</taxon>
        <taxon>Eumalacostraca</taxon>
        <taxon>Eucarida</taxon>
        <taxon>Decapoda</taxon>
        <taxon>Pleocyemata</taxon>
        <taxon>Anomura</taxon>
        <taxon>Galatheoidea</taxon>
        <taxon>Porcellanidae</taxon>
        <taxon>Petrolisthes</taxon>
    </lineage>
</organism>
<dbReference type="InterPro" id="IPR029071">
    <property type="entry name" value="Ubiquitin-like_domsf"/>
</dbReference>
<dbReference type="PANTHER" id="PTHR46467:SF1">
    <property type="entry name" value="TETHER CONTAINING UBX DOMAIN FOR GLUT4"/>
    <property type="match status" value="1"/>
</dbReference>
<accession>A0AAE1BVF5</accession>
<keyword evidence="4" id="KW-1185">Reference proteome</keyword>
<feature type="region of interest" description="Disordered" evidence="1">
    <location>
        <begin position="488"/>
        <end position="547"/>
    </location>
</feature>
<evidence type="ECO:0000313" key="3">
    <source>
        <dbReference type="EMBL" id="KAK3857178.1"/>
    </source>
</evidence>
<dbReference type="Gene3D" id="3.10.20.90">
    <property type="entry name" value="Phosphatidylinositol 3-kinase Catalytic Subunit, Chain A, domain 1"/>
    <property type="match status" value="2"/>
</dbReference>
<feature type="region of interest" description="Disordered" evidence="1">
    <location>
        <begin position="168"/>
        <end position="302"/>
    </location>
</feature>